<dbReference type="AlphaFoldDB" id="A0A395HL49"/>
<dbReference type="InterPro" id="IPR036864">
    <property type="entry name" value="Zn2-C6_fun-type_DNA-bd_sf"/>
</dbReference>
<keyword evidence="8" id="KW-1185">Reference proteome</keyword>
<evidence type="ECO:0000256" key="5">
    <source>
        <dbReference type="SAM" id="MobiDB-lite"/>
    </source>
</evidence>
<evidence type="ECO:0000313" key="7">
    <source>
        <dbReference type="EMBL" id="RAL08652.1"/>
    </source>
</evidence>
<name>A0A395HL49_ASPHC</name>
<evidence type="ECO:0000256" key="3">
    <source>
        <dbReference type="ARBA" id="ARBA00023163"/>
    </source>
</evidence>
<dbReference type="GeneID" id="37194799"/>
<dbReference type="EMBL" id="KZ824311">
    <property type="protein sequence ID" value="RAL08652.1"/>
    <property type="molecule type" value="Genomic_DNA"/>
</dbReference>
<dbReference type="SMART" id="SM00066">
    <property type="entry name" value="GAL4"/>
    <property type="match status" value="1"/>
</dbReference>
<evidence type="ECO:0000259" key="6">
    <source>
        <dbReference type="PROSITE" id="PS00463"/>
    </source>
</evidence>
<protein>
    <recommendedName>
        <fullName evidence="6">Zn(2)-C6 fungal-type domain-containing protein</fullName>
    </recommendedName>
</protein>
<dbReference type="GO" id="GO:0003677">
    <property type="term" value="F:DNA binding"/>
    <property type="evidence" value="ECO:0007669"/>
    <property type="project" value="UniProtKB-KW"/>
</dbReference>
<dbReference type="STRING" id="1450537.A0A395HL49"/>
<reference evidence="7 8" key="1">
    <citation type="submission" date="2018-02" db="EMBL/GenBank/DDBJ databases">
        <title>The genomes of Aspergillus section Nigri reveals drivers in fungal speciation.</title>
        <authorList>
            <consortium name="DOE Joint Genome Institute"/>
            <person name="Vesth T.C."/>
            <person name="Nybo J."/>
            <person name="Theobald S."/>
            <person name="Brandl J."/>
            <person name="Frisvad J.C."/>
            <person name="Nielsen K.F."/>
            <person name="Lyhne E.K."/>
            <person name="Kogle M.E."/>
            <person name="Kuo A."/>
            <person name="Riley R."/>
            <person name="Clum A."/>
            <person name="Nolan M."/>
            <person name="Lipzen A."/>
            <person name="Salamov A."/>
            <person name="Henrissat B."/>
            <person name="Wiebenga A."/>
            <person name="De vries R.P."/>
            <person name="Grigoriev I.V."/>
            <person name="Mortensen U.H."/>
            <person name="Andersen M.R."/>
            <person name="Baker S.E."/>
        </authorList>
    </citation>
    <scope>NUCLEOTIDE SEQUENCE [LARGE SCALE GENOMIC DNA]</scope>
    <source>
        <strain evidence="7 8">CBS 101889</strain>
    </source>
</reference>
<feature type="region of interest" description="Disordered" evidence="5">
    <location>
        <begin position="134"/>
        <end position="160"/>
    </location>
</feature>
<dbReference type="RefSeq" id="XP_025547806.1">
    <property type="nucleotide sequence ID" value="XM_025690510.1"/>
</dbReference>
<feature type="region of interest" description="Disordered" evidence="5">
    <location>
        <begin position="286"/>
        <end position="309"/>
    </location>
</feature>
<dbReference type="Proteomes" id="UP000248961">
    <property type="component" value="Unassembled WGS sequence"/>
</dbReference>
<gene>
    <name evidence="7" type="ORF">BO97DRAFT_196583</name>
</gene>
<keyword evidence="3" id="KW-0804">Transcription</keyword>
<dbReference type="InterPro" id="IPR001138">
    <property type="entry name" value="Zn2Cys6_DnaBD"/>
</dbReference>
<dbReference type="PROSITE" id="PS00463">
    <property type="entry name" value="ZN2_CY6_FUNGAL_1"/>
    <property type="match status" value="1"/>
</dbReference>
<dbReference type="GO" id="GO:0000981">
    <property type="term" value="F:DNA-binding transcription factor activity, RNA polymerase II-specific"/>
    <property type="evidence" value="ECO:0007669"/>
    <property type="project" value="InterPro"/>
</dbReference>
<dbReference type="GO" id="GO:0009893">
    <property type="term" value="P:positive regulation of metabolic process"/>
    <property type="evidence" value="ECO:0007669"/>
    <property type="project" value="UniProtKB-ARBA"/>
</dbReference>
<evidence type="ECO:0000256" key="2">
    <source>
        <dbReference type="ARBA" id="ARBA00023125"/>
    </source>
</evidence>
<evidence type="ECO:0000256" key="1">
    <source>
        <dbReference type="ARBA" id="ARBA00023015"/>
    </source>
</evidence>
<feature type="region of interest" description="Disordered" evidence="5">
    <location>
        <begin position="389"/>
        <end position="426"/>
    </location>
</feature>
<feature type="region of interest" description="Disordered" evidence="5">
    <location>
        <begin position="336"/>
        <end position="364"/>
    </location>
</feature>
<evidence type="ECO:0000313" key="8">
    <source>
        <dbReference type="Proteomes" id="UP000248961"/>
    </source>
</evidence>
<feature type="region of interest" description="Disordered" evidence="5">
    <location>
        <begin position="50"/>
        <end position="70"/>
    </location>
</feature>
<feature type="compositionally biased region" description="Polar residues" evidence="5">
    <location>
        <begin position="150"/>
        <end position="160"/>
    </location>
</feature>
<dbReference type="SUPFAM" id="SSF57701">
    <property type="entry name" value="Zn2/Cys6 DNA-binding domain"/>
    <property type="match status" value="1"/>
</dbReference>
<keyword evidence="1" id="KW-0805">Transcription regulation</keyword>
<evidence type="ECO:0000256" key="4">
    <source>
        <dbReference type="ARBA" id="ARBA00023242"/>
    </source>
</evidence>
<dbReference type="OrthoDB" id="5394557at2759"/>
<sequence length="496" mass="53212">MFSPTLMDEVMAHPIYSPEEAIGFDSQSKRDALSIPHPYRADSYQDMVERAGCQSPSPELDSKSRNSTRRRIQVACNRCRKRKIKCSGDNGEGQGCSNCRSSGNVNCQFLRVNSSMMQTRGTWPYPTVNATISPSHRHGPYGPSMAPKPASSTPGSPSTMRVTPFSRAPGYDFGSSDSQMPFSRQSFGVDHAVHYEEDSGMYSPQPPTYMVSGAPHAVIADYCGLTWSPKAWSPNMCLGRSPSAAIFADHETGSSLSQPVYPYMLSGAPSQITDAPPIVPTMSFSSAEGQGVDRTLPDPTSRTQGPQCPAGFTLTPEVLTLPETVDHRTGAGWNYKSASSSNMPSSVQRCPNESFNTSSTNRTRASAQDMMFGTPLLTTVGAPSSLASSAGPLAGLEPVTSSEEFRGGGDSQAARTMSQSHLSEAGSDVYVYSSSERRDKHSYKTDGSASMLMNGLPYTRPGPGLFAPSITTSPACRPDTVVYPTPIQPLNHPSNF</sequence>
<dbReference type="VEuPathDB" id="FungiDB:BO97DRAFT_196583"/>
<keyword evidence="4" id="KW-0539">Nucleus</keyword>
<organism evidence="7 8">
    <name type="scientific">Aspergillus homomorphus (strain CBS 101889)</name>
    <dbReference type="NCBI Taxonomy" id="1450537"/>
    <lineage>
        <taxon>Eukaryota</taxon>
        <taxon>Fungi</taxon>
        <taxon>Dikarya</taxon>
        <taxon>Ascomycota</taxon>
        <taxon>Pezizomycotina</taxon>
        <taxon>Eurotiomycetes</taxon>
        <taxon>Eurotiomycetidae</taxon>
        <taxon>Eurotiales</taxon>
        <taxon>Aspergillaceae</taxon>
        <taxon>Aspergillus</taxon>
        <taxon>Aspergillus subgen. Circumdati</taxon>
    </lineage>
</organism>
<keyword evidence="2" id="KW-0238">DNA-binding</keyword>
<feature type="compositionally biased region" description="Polar residues" evidence="5">
    <location>
        <begin position="413"/>
        <end position="422"/>
    </location>
</feature>
<dbReference type="Pfam" id="PF00172">
    <property type="entry name" value="Zn_clus"/>
    <property type="match status" value="1"/>
</dbReference>
<dbReference type="Gene3D" id="4.10.240.10">
    <property type="entry name" value="Zn(2)-C6 fungal-type DNA-binding domain"/>
    <property type="match status" value="1"/>
</dbReference>
<accession>A0A395HL49</accession>
<dbReference type="CDD" id="cd00067">
    <property type="entry name" value="GAL4"/>
    <property type="match status" value="1"/>
</dbReference>
<dbReference type="GO" id="GO:0008270">
    <property type="term" value="F:zinc ion binding"/>
    <property type="evidence" value="ECO:0007669"/>
    <property type="project" value="InterPro"/>
</dbReference>
<proteinExistence type="predicted"/>
<feature type="domain" description="Zn(2)-C6 fungal-type" evidence="6">
    <location>
        <begin position="75"/>
        <end position="107"/>
    </location>
</feature>